<reference evidence="2" key="1">
    <citation type="submission" date="2018-06" db="EMBL/GenBank/DDBJ databases">
        <title>Description of Blautia argi sp. nov., a new anaerobic isolated from dog feces.</title>
        <authorList>
            <person name="Chang Y.-H."/>
            <person name="Paek J."/>
            <person name="Shin Y."/>
        </authorList>
    </citation>
    <scope>NUCLEOTIDE SEQUENCE [LARGE SCALE GENOMIC DNA]</scope>
    <source>
        <strain evidence="2">KCTC 15426</strain>
    </source>
</reference>
<proteinExistence type="predicted"/>
<dbReference type="Proteomes" id="UP000250003">
    <property type="component" value="Chromosome"/>
</dbReference>
<sequence>MQKNRKQNRGLAQKAAVLFAIYKEVFLVDRKKNGIIENRNRYWRGIQHGKKENMENTPGQNSYL</sequence>
<evidence type="ECO:0000313" key="1">
    <source>
        <dbReference type="EMBL" id="AWY97336.1"/>
    </source>
</evidence>
<evidence type="ECO:0000313" key="2">
    <source>
        <dbReference type="Proteomes" id="UP000250003"/>
    </source>
</evidence>
<organism evidence="1 2">
    <name type="scientific">Blautia argi</name>
    <dbReference type="NCBI Taxonomy" id="1912897"/>
    <lineage>
        <taxon>Bacteria</taxon>
        <taxon>Bacillati</taxon>
        <taxon>Bacillota</taxon>
        <taxon>Clostridia</taxon>
        <taxon>Lachnospirales</taxon>
        <taxon>Lachnospiraceae</taxon>
        <taxon>Blautia</taxon>
    </lineage>
</organism>
<accession>A0A2Z4U8J6</accession>
<gene>
    <name evidence="1" type="ORF">DQQ01_03310</name>
</gene>
<name>A0A2Z4U8J6_9FIRM</name>
<dbReference type="AlphaFoldDB" id="A0A2Z4U8J6"/>
<dbReference type="KEGG" id="blau:DQQ01_03310"/>
<keyword evidence="2" id="KW-1185">Reference proteome</keyword>
<dbReference type="EMBL" id="CP030280">
    <property type="protein sequence ID" value="AWY97336.1"/>
    <property type="molecule type" value="Genomic_DNA"/>
</dbReference>
<protein>
    <submittedName>
        <fullName evidence="1">Uncharacterized protein</fullName>
    </submittedName>
</protein>